<dbReference type="EMBL" id="VMHM01000002">
    <property type="protein sequence ID" value="TSK05557.1"/>
    <property type="molecule type" value="Genomic_DNA"/>
</dbReference>
<keyword evidence="1" id="KW-0812">Transmembrane</keyword>
<reference evidence="2 3" key="1">
    <citation type="submission" date="2019-07" db="EMBL/GenBank/DDBJ databases">
        <title>Gilliamella genomes.</title>
        <authorList>
            <person name="Zheng H."/>
        </authorList>
    </citation>
    <scope>NUCLEOTIDE SEQUENCE [LARGE SCALE GENOMIC DNA]</scope>
    <source>
        <strain evidence="2 3">W8127</strain>
    </source>
</reference>
<dbReference type="RefSeq" id="WP_039130146.1">
    <property type="nucleotide sequence ID" value="NZ_VMHM01000002.1"/>
</dbReference>
<feature type="transmembrane region" description="Helical" evidence="1">
    <location>
        <begin position="12"/>
        <end position="34"/>
    </location>
</feature>
<evidence type="ECO:0000313" key="3">
    <source>
        <dbReference type="Proteomes" id="UP000319483"/>
    </source>
</evidence>
<sequence length="124" mass="14155">MSLRFIHKQTYIIAIVAIILFLFVYSIRHLSIIINSSLPVAVVSQHSSSKLKVSNNHDSCYLLTKKSECLSNCTVFNHCSLCNTLIPNIVLNVEFSPHREQYLSYNFAPQFKEFIPELKPPKVA</sequence>
<keyword evidence="1" id="KW-0472">Membrane</keyword>
<name>A0A556SWN3_9GAMM</name>
<dbReference type="Proteomes" id="UP000319483">
    <property type="component" value="Unassembled WGS sequence"/>
</dbReference>
<gene>
    <name evidence="2" type="ORF">FPQ15_01800</name>
</gene>
<protein>
    <submittedName>
        <fullName evidence="2">Uncharacterized protein</fullName>
    </submittedName>
</protein>
<evidence type="ECO:0000313" key="2">
    <source>
        <dbReference type="EMBL" id="TSK05557.1"/>
    </source>
</evidence>
<evidence type="ECO:0000256" key="1">
    <source>
        <dbReference type="SAM" id="Phobius"/>
    </source>
</evidence>
<dbReference type="AlphaFoldDB" id="A0A556SWN3"/>
<proteinExistence type="predicted"/>
<keyword evidence="1" id="KW-1133">Transmembrane helix</keyword>
<accession>A0A556SWN3</accession>
<organism evidence="2 3">
    <name type="scientific">Gilliamella apicola</name>
    <dbReference type="NCBI Taxonomy" id="1196095"/>
    <lineage>
        <taxon>Bacteria</taxon>
        <taxon>Pseudomonadati</taxon>
        <taxon>Pseudomonadota</taxon>
        <taxon>Gammaproteobacteria</taxon>
        <taxon>Orbales</taxon>
        <taxon>Orbaceae</taxon>
        <taxon>Gilliamella</taxon>
    </lineage>
</organism>
<comment type="caution">
    <text evidence="2">The sequence shown here is derived from an EMBL/GenBank/DDBJ whole genome shotgun (WGS) entry which is preliminary data.</text>
</comment>